<reference evidence="2 3" key="1">
    <citation type="submission" date="2019-10" db="EMBL/GenBank/DDBJ databases">
        <title>Cognatihalovulum marinum gen. nov. sp. nov., a new member of the family Rhodobacteraceae isolated from deep seawater of the Northwest Indian Ocean.</title>
        <authorList>
            <person name="Ruan C."/>
            <person name="Wang J."/>
            <person name="Zheng X."/>
            <person name="Song L."/>
            <person name="Zhu Y."/>
            <person name="Huang Y."/>
            <person name="Lu Z."/>
            <person name="Du W."/>
            <person name="Huang L."/>
            <person name="Dai X."/>
        </authorList>
    </citation>
    <scope>NUCLEOTIDE SEQUENCE [LARGE SCALE GENOMIC DNA]</scope>
    <source>
        <strain evidence="2 3">2CG4</strain>
    </source>
</reference>
<dbReference type="PROSITE" id="PS51257">
    <property type="entry name" value="PROKAR_LIPOPROTEIN"/>
    <property type="match status" value="1"/>
</dbReference>
<feature type="chain" id="PRO_5027024647" description="Lipoprotein" evidence="1">
    <location>
        <begin position="21"/>
        <end position="200"/>
    </location>
</feature>
<keyword evidence="3" id="KW-1185">Reference proteome</keyword>
<dbReference type="AlphaFoldDB" id="A0A6L5YX65"/>
<dbReference type="RefSeq" id="WP_154444632.1">
    <property type="nucleotide sequence ID" value="NZ_WIND01000001.1"/>
</dbReference>
<evidence type="ECO:0000313" key="3">
    <source>
        <dbReference type="Proteomes" id="UP000474957"/>
    </source>
</evidence>
<organism evidence="2 3">
    <name type="scientific">Halovulum marinum</name>
    <dbReference type="NCBI Taxonomy" id="2662447"/>
    <lineage>
        <taxon>Bacteria</taxon>
        <taxon>Pseudomonadati</taxon>
        <taxon>Pseudomonadota</taxon>
        <taxon>Alphaproteobacteria</taxon>
        <taxon>Rhodobacterales</taxon>
        <taxon>Paracoccaceae</taxon>
        <taxon>Halovulum</taxon>
    </lineage>
</organism>
<dbReference type="EMBL" id="WIND01000001">
    <property type="protein sequence ID" value="MSU88559.1"/>
    <property type="molecule type" value="Genomic_DNA"/>
</dbReference>
<evidence type="ECO:0000256" key="1">
    <source>
        <dbReference type="SAM" id="SignalP"/>
    </source>
</evidence>
<evidence type="ECO:0008006" key="4">
    <source>
        <dbReference type="Google" id="ProtNLM"/>
    </source>
</evidence>
<name>A0A6L5YX65_9RHOB</name>
<gene>
    <name evidence="2" type="ORF">GE300_02860</name>
</gene>
<dbReference type="Proteomes" id="UP000474957">
    <property type="component" value="Unassembled WGS sequence"/>
</dbReference>
<comment type="caution">
    <text evidence="2">The sequence shown here is derived from an EMBL/GenBank/DDBJ whole genome shotgun (WGS) entry which is preliminary data.</text>
</comment>
<keyword evidence="1" id="KW-0732">Signal</keyword>
<protein>
    <recommendedName>
        <fullName evidence="4">Lipoprotein</fullName>
    </recommendedName>
</protein>
<proteinExistence type="predicted"/>
<sequence length="200" mass="22072">MGLGRLIAPVLMLMALAGCAVEVGAPAEEIARARFVPADAPYVAVVSMVAYRDGRAAHTALFINASERVIYDPAGTFQHPAMPERGDINYGATDRMIDYYERYHARKSHFVHVQKIPVSREVAEATLRRAQAQGPSPKSFCTVDTIAVLNGVDGLPSFRSSFFPEQLRTQVARLPNVIDRYVYEDDTEKALPPEALRPAR</sequence>
<accession>A0A6L5YX65</accession>
<evidence type="ECO:0000313" key="2">
    <source>
        <dbReference type="EMBL" id="MSU88559.1"/>
    </source>
</evidence>
<feature type="signal peptide" evidence="1">
    <location>
        <begin position="1"/>
        <end position="20"/>
    </location>
</feature>